<name>A0A5J4KRJ8_9CHLR</name>
<evidence type="ECO:0000313" key="2">
    <source>
        <dbReference type="Proteomes" id="UP000326912"/>
    </source>
</evidence>
<sequence length="424" mass="49033">MSTATRLNATEAQHYKKIFYAEEIDSDAGPQQRLLYWLLQHPFQDCEDIALALQWHPSSAYRRVQQAIEQGLVEAIAYQCHRTKATSFYHLSPTGIHTIARQSGALPHEVAIRWKQRDSDLLTWLPRLQSECALQQIINRTIEYWETSTPSHIHTSWKWLHEYHDPFTHMPHAKIPVADAVLTFARSDTYFHLFYVLDPGYAARHSKSIIQQRIQSLLHFQKAFAQHYPGQPFPSMIIVTPSIQNQTPWIETINETLSAYPDTQLDIFVTTCAYDEPLSAFPELTAVSSQRSSVSLYEKTPGTKIRLPYCPVADDSSQPKAIIQGHFMQRAAQLTPDKERKIPEKEIIALLGLRLYRRHLDLLIMLYHHPQLSRKDIASLLYIDEPTARRSLTELIQWRCVTARKIQRGTFFCLTNRGQRFTTA</sequence>
<dbReference type="Proteomes" id="UP000326912">
    <property type="component" value="Unassembled WGS sequence"/>
</dbReference>
<comment type="caution">
    <text evidence="1">The sequence shown here is derived from an EMBL/GenBank/DDBJ whole genome shotgun (WGS) entry which is preliminary data.</text>
</comment>
<reference evidence="1 2" key="1">
    <citation type="submission" date="2019-10" db="EMBL/GenBank/DDBJ databases">
        <title>Dictyobacter vulcani sp. nov., within the class Ktedonobacteria, isolated from soil of volcanic Mt. Zao.</title>
        <authorList>
            <person name="Zheng Y."/>
            <person name="Wang C.M."/>
            <person name="Sakai Y."/>
            <person name="Abe K."/>
            <person name="Yokota A."/>
            <person name="Yabe S."/>
        </authorList>
    </citation>
    <scope>NUCLEOTIDE SEQUENCE [LARGE SCALE GENOMIC DNA]</scope>
    <source>
        <strain evidence="1 2">W12</strain>
    </source>
</reference>
<dbReference type="SUPFAM" id="SSF46785">
    <property type="entry name" value="Winged helix' DNA-binding domain"/>
    <property type="match status" value="2"/>
</dbReference>
<dbReference type="AlphaFoldDB" id="A0A5J4KRJ8"/>
<dbReference type="Gene3D" id="1.10.10.10">
    <property type="entry name" value="Winged helix-like DNA-binding domain superfamily/Winged helix DNA-binding domain"/>
    <property type="match status" value="1"/>
</dbReference>
<gene>
    <name evidence="1" type="ORF">KDW_38840</name>
</gene>
<keyword evidence="2" id="KW-1185">Reference proteome</keyword>
<dbReference type="InterPro" id="IPR036390">
    <property type="entry name" value="WH_DNA-bd_sf"/>
</dbReference>
<accession>A0A5J4KRJ8</accession>
<dbReference type="EMBL" id="BKZW01000002">
    <property type="protein sequence ID" value="GER89722.1"/>
    <property type="molecule type" value="Genomic_DNA"/>
</dbReference>
<dbReference type="RefSeq" id="WP_151757578.1">
    <property type="nucleotide sequence ID" value="NZ_BKZW01000002.1"/>
</dbReference>
<dbReference type="InterPro" id="IPR036388">
    <property type="entry name" value="WH-like_DNA-bd_sf"/>
</dbReference>
<proteinExistence type="predicted"/>
<evidence type="ECO:0000313" key="1">
    <source>
        <dbReference type="EMBL" id="GER89722.1"/>
    </source>
</evidence>
<organism evidence="1 2">
    <name type="scientific">Dictyobacter vulcani</name>
    <dbReference type="NCBI Taxonomy" id="2607529"/>
    <lineage>
        <taxon>Bacteria</taxon>
        <taxon>Bacillati</taxon>
        <taxon>Chloroflexota</taxon>
        <taxon>Ktedonobacteria</taxon>
        <taxon>Ktedonobacterales</taxon>
        <taxon>Dictyobacteraceae</taxon>
        <taxon>Dictyobacter</taxon>
    </lineage>
</organism>
<protein>
    <submittedName>
        <fullName evidence="1">Uncharacterized protein</fullName>
    </submittedName>
</protein>